<accession>A0A0A8YZY3</accession>
<organism evidence="1">
    <name type="scientific">Arundo donax</name>
    <name type="common">Giant reed</name>
    <name type="synonym">Donax arundinaceus</name>
    <dbReference type="NCBI Taxonomy" id="35708"/>
    <lineage>
        <taxon>Eukaryota</taxon>
        <taxon>Viridiplantae</taxon>
        <taxon>Streptophyta</taxon>
        <taxon>Embryophyta</taxon>
        <taxon>Tracheophyta</taxon>
        <taxon>Spermatophyta</taxon>
        <taxon>Magnoliopsida</taxon>
        <taxon>Liliopsida</taxon>
        <taxon>Poales</taxon>
        <taxon>Poaceae</taxon>
        <taxon>PACMAD clade</taxon>
        <taxon>Arundinoideae</taxon>
        <taxon>Arundineae</taxon>
        <taxon>Arundo</taxon>
    </lineage>
</organism>
<dbReference type="EMBL" id="GBRH01269743">
    <property type="protein sequence ID" value="JAD28152.1"/>
    <property type="molecule type" value="Transcribed_RNA"/>
</dbReference>
<proteinExistence type="predicted"/>
<dbReference type="AlphaFoldDB" id="A0A0A8YZY3"/>
<reference evidence="1" key="2">
    <citation type="journal article" date="2015" name="Data Brief">
        <title>Shoot transcriptome of the giant reed, Arundo donax.</title>
        <authorList>
            <person name="Barrero R.A."/>
            <person name="Guerrero F.D."/>
            <person name="Moolhuijzen P."/>
            <person name="Goolsby J.A."/>
            <person name="Tidwell J."/>
            <person name="Bellgard S.E."/>
            <person name="Bellgard M.I."/>
        </authorList>
    </citation>
    <scope>NUCLEOTIDE SEQUENCE</scope>
    <source>
        <tissue evidence="1">Shoot tissue taken approximately 20 cm above the soil surface</tissue>
    </source>
</reference>
<sequence length="70" mass="8208">MPSYFLCPISQVNTCRKWVDDGHDTSTMTNLRLENNELIPNLYFVLPFRNGSSSGIMQNMYALFKPRDYR</sequence>
<reference evidence="1" key="1">
    <citation type="submission" date="2014-09" db="EMBL/GenBank/DDBJ databases">
        <authorList>
            <person name="Magalhaes I.L.F."/>
            <person name="Oliveira U."/>
            <person name="Santos F.R."/>
            <person name="Vidigal T.H.D.A."/>
            <person name="Brescovit A.D."/>
            <person name="Santos A.J."/>
        </authorList>
    </citation>
    <scope>NUCLEOTIDE SEQUENCE</scope>
    <source>
        <tissue evidence="1">Shoot tissue taken approximately 20 cm above the soil surface</tissue>
    </source>
</reference>
<evidence type="ECO:0000313" key="1">
    <source>
        <dbReference type="EMBL" id="JAD28152.1"/>
    </source>
</evidence>
<name>A0A0A8YZY3_ARUDO</name>
<protein>
    <submittedName>
        <fullName evidence="1">Uncharacterized protein</fullName>
    </submittedName>
</protein>